<accession>A0A9N9BRA9</accession>
<reference evidence="1" key="1">
    <citation type="submission" date="2021-06" db="EMBL/GenBank/DDBJ databases">
        <authorList>
            <person name="Kallberg Y."/>
            <person name="Tangrot J."/>
            <person name="Rosling A."/>
        </authorList>
    </citation>
    <scope>NUCLEOTIDE SEQUENCE</scope>
    <source>
        <strain evidence="1">87-6 pot B 2015</strain>
    </source>
</reference>
<name>A0A9N9BRA9_FUNMO</name>
<evidence type="ECO:0000313" key="2">
    <source>
        <dbReference type="Proteomes" id="UP000789375"/>
    </source>
</evidence>
<dbReference type="EMBL" id="CAJVPP010001825">
    <property type="protein sequence ID" value="CAG8574599.1"/>
    <property type="molecule type" value="Genomic_DNA"/>
</dbReference>
<dbReference type="Proteomes" id="UP000789375">
    <property type="component" value="Unassembled WGS sequence"/>
</dbReference>
<dbReference type="AlphaFoldDB" id="A0A9N9BRA9"/>
<comment type="caution">
    <text evidence="1">The sequence shown here is derived from an EMBL/GenBank/DDBJ whole genome shotgun (WGS) entry which is preliminary data.</text>
</comment>
<gene>
    <name evidence="1" type="ORF">FMOSSE_LOCUS7632</name>
</gene>
<evidence type="ECO:0000313" key="1">
    <source>
        <dbReference type="EMBL" id="CAG8574599.1"/>
    </source>
</evidence>
<keyword evidence="2" id="KW-1185">Reference proteome</keyword>
<sequence length="95" mass="11770">MSKAEDENNNVNCDYNSWYLRLSEVKRQNYINLFKSIKKSDWMTSYLFEDDKYEFIYGEAADSPYSQLIMRTEENRRKLIKFLRHFKNCLRKRYK</sequence>
<organism evidence="1 2">
    <name type="scientific">Funneliformis mosseae</name>
    <name type="common">Endomycorrhizal fungus</name>
    <name type="synonym">Glomus mosseae</name>
    <dbReference type="NCBI Taxonomy" id="27381"/>
    <lineage>
        <taxon>Eukaryota</taxon>
        <taxon>Fungi</taxon>
        <taxon>Fungi incertae sedis</taxon>
        <taxon>Mucoromycota</taxon>
        <taxon>Glomeromycotina</taxon>
        <taxon>Glomeromycetes</taxon>
        <taxon>Glomerales</taxon>
        <taxon>Glomeraceae</taxon>
        <taxon>Funneliformis</taxon>
    </lineage>
</organism>
<protein>
    <submittedName>
        <fullName evidence="1">14448_t:CDS:1</fullName>
    </submittedName>
</protein>
<proteinExistence type="predicted"/>